<evidence type="ECO:0000313" key="1">
    <source>
        <dbReference type="EMBL" id="NMR76249.1"/>
    </source>
</evidence>
<evidence type="ECO:0000313" key="2">
    <source>
        <dbReference type="Proteomes" id="UP000565155"/>
    </source>
</evidence>
<dbReference type="RefSeq" id="WP_169629110.1">
    <property type="nucleotide sequence ID" value="NZ_JABCMA010000039.1"/>
</dbReference>
<dbReference type="AlphaFoldDB" id="A0A7Y0MZG9"/>
<dbReference type="InterPro" id="IPR010906">
    <property type="entry name" value="Phage_lambda_Nu1_terminase-ssu"/>
</dbReference>
<name>A0A7Y0MZG9_VIBAL</name>
<accession>A0A7Y0MZG9</accession>
<protein>
    <submittedName>
        <fullName evidence="1">DNA-packaging protein</fullName>
    </submittedName>
</protein>
<organism evidence="1 2">
    <name type="scientific">Vibrio alginolyticus</name>
    <dbReference type="NCBI Taxonomy" id="663"/>
    <lineage>
        <taxon>Bacteria</taxon>
        <taxon>Pseudomonadati</taxon>
        <taxon>Pseudomonadota</taxon>
        <taxon>Gammaproteobacteria</taxon>
        <taxon>Vibrionales</taxon>
        <taxon>Vibrionaceae</taxon>
        <taxon>Vibrio</taxon>
    </lineage>
</organism>
<comment type="caution">
    <text evidence="1">The sequence shown here is derived from an EMBL/GenBank/DDBJ whole genome shotgun (WGS) entry which is preliminary data.</text>
</comment>
<gene>
    <name evidence="1" type="ORF">HKB35_21795</name>
</gene>
<proteinExistence type="predicted"/>
<dbReference type="EMBL" id="JABCMA010000039">
    <property type="protein sequence ID" value="NMR76249.1"/>
    <property type="molecule type" value="Genomic_DNA"/>
</dbReference>
<dbReference type="Pfam" id="PF07471">
    <property type="entry name" value="Phage_Nu1"/>
    <property type="match status" value="1"/>
</dbReference>
<reference evidence="1 2" key="1">
    <citation type="submission" date="2020-04" db="EMBL/GenBank/DDBJ databases">
        <title>Whole-genome sequencing of Vibrio spp. from China reveals different genetic environments of blaCTX-M-14 among diverse lineages.</title>
        <authorList>
            <person name="Zheng Z."/>
            <person name="Ye L."/>
            <person name="Chen S."/>
        </authorList>
    </citation>
    <scope>NUCLEOTIDE SEQUENCE [LARGE SCALE GENOMIC DNA]</scope>
    <source>
        <strain evidence="1 2">Vb1636</strain>
    </source>
</reference>
<dbReference type="Proteomes" id="UP000565155">
    <property type="component" value="Unassembled WGS sequence"/>
</dbReference>
<sequence>MSPPKNAPRPEPHWLNKSAMAASLGISVQAFDKWGVEPVAKVGRSVYYTVSDVVHNRVSHEIEKYQPKILEPDMDEVEGKSIEYERLRLTKAQADGQELKNAKERREVIEAEFNIFCLSKVSAEVASILDTVPLSFKRRFPELEAKHIEHLRRDLVKAQNIAADLDCRIPEYLDEYLASSD</sequence>